<accession>K1Q8M2</accession>
<protein>
    <submittedName>
        <fullName evidence="1">Uncharacterized protein</fullName>
    </submittedName>
</protein>
<evidence type="ECO:0000313" key="1">
    <source>
        <dbReference type="EMBL" id="EKC25220.1"/>
    </source>
</evidence>
<reference evidence="1" key="1">
    <citation type="journal article" date="2012" name="Nature">
        <title>The oyster genome reveals stress adaptation and complexity of shell formation.</title>
        <authorList>
            <person name="Zhang G."/>
            <person name="Fang X."/>
            <person name="Guo X."/>
            <person name="Li L."/>
            <person name="Luo R."/>
            <person name="Xu F."/>
            <person name="Yang P."/>
            <person name="Zhang L."/>
            <person name="Wang X."/>
            <person name="Qi H."/>
            <person name="Xiong Z."/>
            <person name="Que H."/>
            <person name="Xie Y."/>
            <person name="Holland P.W."/>
            <person name="Paps J."/>
            <person name="Zhu Y."/>
            <person name="Wu F."/>
            <person name="Chen Y."/>
            <person name="Wang J."/>
            <person name="Peng C."/>
            <person name="Meng J."/>
            <person name="Yang L."/>
            <person name="Liu J."/>
            <person name="Wen B."/>
            <person name="Zhang N."/>
            <person name="Huang Z."/>
            <person name="Zhu Q."/>
            <person name="Feng Y."/>
            <person name="Mount A."/>
            <person name="Hedgecock D."/>
            <person name="Xu Z."/>
            <person name="Liu Y."/>
            <person name="Domazet-Loso T."/>
            <person name="Du Y."/>
            <person name="Sun X."/>
            <person name="Zhang S."/>
            <person name="Liu B."/>
            <person name="Cheng P."/>
            <person name="Jiang X."/>
            <person name="Li J."/>
            <person name="Fan D."/>
            <person name="Wang W."/>
            <person name="Fu W."/>
            <person name="Wang T."/>
            <person name="Wang B."/>
            <person name="Zhang J."/>
            <person name="Peng Z."/>
            <person name="Li Y."/>
            <person name="Li N."/>
            <person name="Wang J."/>
            <person name="Chen M."/>
            <person name="He Y."/>
            <person name="Tan F."/>
            <person name="Song X."/>
            <person name="Zheng Q."/>
            <person name="Huang R."/>
            <person name="Yang H."/>
            <person name="Du X."/>
            <person name="Chen L."/>
            <person name="Yang M."/>
            <person name="Gaffney P.M."/>
            <person name="Wang S."/>
            <person name="Luo L."/>
            <person name="She Z."/>
            <person name="Ming Y."/>
            <person name="Huang W."/>
            <person name="Zhang S."/>
            <person name="Huang B."/>
            <person name="Zhang Y."/>
            <person name="Qu T."/>
            <person name="Ni P."/>
            <person name="Miao G."/>
            <person name="Wang J."/>
            <person name="Wang Q."/>
            <person name="Steinberg C.E."/>
            <person name="Wang H."/>
            <person name="Li N."/>
            <person name="Qian L."/>
            <person name="Zhang G."/>
            <person name="Li Y."/>
            <person name="Yang H."/>
            <person name="Liu X."/>
            <person name="Wang J."/>
            <person name="Yin Y."/>
            <person name="Wang J."/>
        </authorList>
    </citation>
    <scope>NUCLEOTIDE SEQUENCE [LARGE SCALE GENOMIC DNA]</scope>
    <source>
        <strain evidence="1">05x7-T-G4-1.051#20</strain>
    </source>
</reference>
<sequence>MYTELDSYAPNGSTYDDFYCGSEDRRSDLSRSPLGVNINAYPMTTIEFEPIPNVFSFPPCTPTIK</sequence>
<name>K1Q8M2_MAGGI</name>
<dbReference type="AlphaFoldDB" id="K1Q8M2"/>
<proteinExistence type="predicted"/>
<organism evidence="1">
    <name type="scientific">Magallana gigas</name>
    <name type="common">Pacific oyster</name>
    <name type="synonym">Crassostrea gigas</name>
    <dbReference type="NCBI Taxonomy" id="29159"/>
    <lineage>
        <taxon>Eukaryota</taxon>
        <taxon>Metazoa</taxon>
        <taxon>Spiralia</taxon>
        <taxon>Lophotrochozoa</taxon>
        <taxon>Mollusca</taxon>
        <taxon>Bivalvia</taxon>
        <taxon>Autobranchia</taxon>
        <taxon>Pteriomorphia</taxon>
        <taxon>Ostreida</taxon>
        <taxon>Ostreoidea</taxon>
        <taxon>Ostreidae</taxon>
        <taxon>Magallana</taxon>
    </lineage>
</organism>
<dbReference type="EMBL" id="JH815769">
    <property type="protein sequence ID" value="EKC25220.1"/>
    <property type="molecule type" value="Genomic_DNA"/>
</dbReference>
<gene>
    <name evidence="1" type="ORF">CGI_10011935</name>
</gene>
<dbReference type="InParanoid" id="K1Q8M2"/>
<dbReference type="HOGENOM" id="CLU_2851840_0_0_1"/>